<protein>
    <submittedName>
        <fullName evidence="2">Uncharacterized protein</fullName>
    </submittedName>
</protein>
<keyword evidence="3" id="KW-1185">Reference proteome</keyword>
<evidence type="ECO:0000313" key="3">
    <source>
        <dbReference type="Proteomes" id="UP001054837"/>
    </source>
</evidence>
<reference evidence="2 3" key="1">
    <citation type="submission" date="2021-06" db="EMBL/GenBank/DDBJ databases">
        <title>Caerostris darwini draft genome.</title>
        <authorList>
            <person name="Kono N."/>
            <person name="Arakawa K."/>
        </authorList>
    </citation>
    <scope>NUCLEOTIDE SEQUENCE [LARGE SCALE GENOMIC DNA]</scope>
</reference>
<comment type="caution">
    <text evidence="2">The sequence shown here is derived from an EMBL/GenBank/DDBJ whole genome shotgun (WGS) entry which is preliminary data.</text>
</comment>
<dbReference type="EMBL" id="BPLQ01002955">
    <property type="protein sequence ID" value="GIX96668.1"/>
    <property type="molecule type" value="Genomic_DNA"/>
</dbReference>
<evidence type="ECO:0000313" key="2">
    <source>
        <dbReference type="EMBL" id="GIX96668.1"/>
    </source>
</evidence>
<dbReference type="Proteomes" id="UP001054837">
    <property type="component" value="Unassembled WGS sequence"/>
</dbReference>
<evidence type="ECO:0000256" key="1">
    <source>
        <dbReference type="SAM" id="MobiDB-lite"/>
    </source>
</evidence>
<organism evidence="2 3">
    <name type="scientific">Caerostris darwini</name>
    <dbReference type="NCBI Taxonomy" id="1538125"/>
    <lineage>
        <taxon>Eukaryota</taxon>
        <taxon>Metazoa</taxon>
        <taxon>Ecdysozoa</taxon>
        <taxon>Arthropoda</taxon>
        <taxon>Chelicerata</taxon>
        <taxon>Arachnida</taxon>
        <taxon>Araneae</taxon>
        <taxon>Araneomorphae</taxon>
        <taxon>Entelegynae</taxon>
        <taxon>Araneoidea</taxon>
        <taxon>Araneidae</taxon>
        <taxon>Caerostris</taxon>
    </lineage>
</organism>
<proteinExistence type="predicted"/>
<accession>A0AAV4PK40</accession>
<feature type="region of interest" description="Disordered" evidence="1">
    <location>
        <begin position="184"/>
        <end position="204"/>
    </location>
</feature>
<sequence length="204" mass="23106">MNCSLSSMDATENFFVINLGVDNVILLWANSSGYKEKKMNTLVILHVLLVAPVLSLFQKQRHSQLALIRTRRELSNPALLSNLSLFLLEQQQQEWCLHATRSRSKTSSRNKLKPFIFVIPEAKKFRAHFGNSFWRGFLKKKRRSNVKPFARNSAALSLILLEHAASPPPDFIVQSLSLYWSNNSSKSGASMPPGVEENPPQEIN</sequence>
<gene>
    <name evidence="2" type="ORF">CDAR_170601</name>
</gene>
<dbReference type="AlphaFoldDB" id="A0AAV4PK40"/>
<name>A0AAV4PK40_9ARAC</name>